<feature type="non-terminal residue" evidence="1">
    <location>
        <position position="85"/>
    </location>
</feature>
<dbReference type="EMBL" id="JANPWB010000015">
    <property type="protein sequence ID" value="KAJ1089283.1"/>
    <property type="molecule type" value="Genomic_DNA"/>
</dbReference>
<comment type="caution">
    <text evidence="1">The sequence shown here is derived from an EMBL/GenBank/DDBJ whole genome shotgun (WGS) entry which is preliminary data.</text>
</comment>
<evidence type="ECO:0008006" key="3">
    <source>
        <dbReference type="Google" id="ProtNLM"/>
    </source>
</evidence>
<gene>
    <name evidence="1" type="ORF">NDU88_002434</name>
</gene>
<dbReference type="Proteomes" id="UP001066276">
    <property type="component" value="Chromosome 11"/>
</dbReference>
<accession>A0AAV7LIS8</accession>
<dbReference type="AlphaFoldDB" id="A0AAV7LIS8"/>
<feature type="non-terminal residue" evidence="1">
    <location>
        <position position="1"/>
    </location>
</feature>
<reference evidence="1" key="1">
    <citation type="journal article" date="2022" name="bioRxiv">
        <title>Sequencing and chromosome-scale assembly of the giantPleurodeles waltlgenome.</title>
        <authorList>
            <person name="Brown T."/>
            <person name="Elewa A."/>
            <person name="Iarovenko S."/>
            <person name="Subramanian E."/>
            <person name="Araus A.J."/>
            <person name="Petzold A."/>
            <person name="Susuki M."/>
            <person name="Suzuki K.-i.T."/>
            <person name="Hayashi T."/>
            <person name="Toyoda A."/>
            <person name="Oliveira C."/>
            <person name="Osipova E."/>
            <person name="Leigh N.D."/>
            <person name="Simon A."/>
            <person name="Yun M.H."/>
        </authorList>
    </citation>
    <scope>NUCLEOTIDE SEQUENCE</scope>
    <source>
        <strain evidence="1">20211129_DDA</strain>
        <tissue evidence="1">Liver</tissue>
    </source>
</reference>
<name>A0AAV7LIS8_PLEWA</name>
<sequence>RKEIWRAISQKVQTLGVHSRHSAHCCKRWKDLRRWVQKIAEVQLGLSSQRGQGACRSMTILRASILAVAYPDLDGCLRGAQQPQG</sequence>
<evidence type="ECO:0000313" key="1">
    <source>
        <dbReference type="EMBL" id="KAJ1089283.1"/>
    </source>
</evidence>
<proteinExistence type="predicted"/>
<protein>
    <recommendedName>
        <fullName evidence="3">MADF domain-containing protein</fullName>
    </recommendedName>
</protein>
<organism evidence="1 2">
    <name type="scientific">Pleurodeles waltl</name>
    <name type="common">Iberian ribbed newt</name>
    <dbReference type="NCBI Taxonomy" id="8319"/>
    <lineage>
        <taxon>Eukaryota</taxon>
        <taxon>Metazoa</taxon>
        <taxon>Chordata</taxon>
        <taxon>Craniata</taxon>
        <taxon>Vertebrata</taxon>
        <taxon>Euteleostomi</taxon>
        <taxon>Amphibia</taxon>
        <taxon>Batrachia</taxon>
        <taxon>Caudata</taxon>
        <taxon>Salamandroidea</taxon>
        <taxon>Salamandridae</taxon>
        <taxon>Pleurodelinae</taxon>
        <taxon>Pleurodeles</taxon>
    </lineage>
</organism>
<keyword evidence="2" id="KW-1185">Reference proteome</keyword>
<evidence type="ECO:0000313" key="2">
    <source>
        <dbReference type="Proteomes" id="UP001066276"/>
    </source>
</evidence>